<proteinExistence type="predicted"/>
<evidence type="ECO:0000313" key="1">
    <source>
        <dbReference type="EMBL" id="QIZ75464.1"/>
    </source>
</evidence>
<accession>A0A6H1U8W0</accession>
<dbReference type="InterPro" id="IPR000015">
    <property type="entry name" value="Fimb_usher"/>
</dbReference>
<dbReference type="GO" id="GO:0009297">
    <property type="term" value="P:pilus assembly"/>
    <property type="evidence" value="ECO:0007669"/>
    <property type="project" value="InterPro"/>
</dbReference>
<keyword evidence="2" id="KW-1185">Reference proteome</keyword>
<dbReference type="GO" id="GO:0015473">
    <property type="term" value="F:fimbrial usher porin activity"/>
    <property type="evidence" value="ECO:0007669"/>
    <property type="project" value="InterPro"/>
</dbReference>
<dbReference type="PANTHER" id="PTHR30451">
    <property type="entry name" value="OUTER MEMBRANE USHER PROTEIN"/>
    <property type="match status" value="1"/>
</dbReference>
<dbReference type="RefSeq" id="WP_168658726.1">
    <property type="nucleotide sequence ID" value="NZ_CP051180.1"/>
</dbReference>
<sequence length="793" mass="89967">MKSISNYGLRLWLALLIAPLHAEIIPFAIDVELAGRALELEGLLADDDPDYWALNGDELLQALQPLLSPAKLTEISPLMSERMISADELNGLGWPTHYDEDTLQLTVTIPIADRKRQQLNFGYTNPGVPDGFYKAQPHNFSGVVNAYLTHSHNLSDTEQFGDTLALRTGVAWGPVTLEDGHSYFYLKDGSNNGWQRDRTRLMGDLPNDTGFIQFGDIRTETDIQRQIDDDLFGLSYSYQPEYIRTYRRSNSLPFTLESAARVEIIINGEPYRTVRLAPGQYNLNDLPTTGGVNEVEVRYQDQSGLLVQHFFNVVDHPNLLQQGDIETQWVLGYRQEYDQSGVKEILDDEPVASAVFSYGLTPNWTLSPIVDWSQDNRYLGLLHYFALGDNFLSIDTNWRKQQQQELYQGAVALFVPHWPIKWLRYSNIRYELSDSNQDDSDLLHRATISTGIDIGLPNSYFSFNYNVDWQSSTVNSQRASINSNFTLPNNINAGLNFSWQEQQGRYEQNVTLSFSIPLGVAGKNLYARSRYDSQRSQLESELNLSHYDPHKDWRASVNFIDDKYESADLFYRQKLDNLNYRARLTSRNEDSDAPQRTAELGLESGIAWAGSSWALTSPIESSFTIVSLSEQMEHYALQQGDYGRLSLIRAEDGGSNSAVISIDNRGSRAFRLDSDVLEFDEELNYSDFVVYGGLRRGSSINLDLLKGYFVSGILIDKYRHPLVDKVGELVSPDNDNSYPFYTGLNGEFELDMIPEGSYHIEMYEQLGRSNSITVKVTNSDQVLIELGEITIEQ</sequence>
<reference evidence="1 2" key="1">
    <citation type="submission" date="2020-04" db="EMBL/GenBank/DDBJ databases">
        <title>Ferrimonas sp. S7 isolated from sea water.</title>
        <authorList>
            <person name="Bae S.S."/>
            <person name="Baek K."/>
        </authorList>
    </citation>
    <scope>NUCLEOTIDE SEQUENCE [LARGE SCALE GENOMIC DNA]</scope>
    <source>
        <strain evidence="1 2">S7</strain>
    </source>
</reference>
<dbReference type="GO" id="GO:0009279">
    <property type="term" value="C:cell outer membrane"/>
    <property type="evidence" value="ECO:0007669"/>
    <property type="project" value="TreeGrafter"/>
</dbReference>
<gene>
    <name evidence="1" type="ORF">HER31_00210</name>
</gene>
<dbReference type="Proteomes" id="UP000501602">
    <property type="component" value="Chromosome"/>
</dbReference>
<dbReference type="PANTHER" id="PTHR30451:SF5">
    <property type="entry name" value="SLR0019 PROTEIN"/>
    <property type="match status" value="1"/>
</dbReference>
<dbReference type="KEGG" id="fes:HER31_00210"/>
<organism evidence="1 2">
    <name type="scientific">Ferrimonas lipolytica</name>
    <dbReference type="NCBI Taxonomy" id="2724191"/>
    <lineage>
        <taxon>Bacteria</taxon>
        <taxon>Pseudomonadati</taxon>
        <taxon>Pseudomonadota</taxon>
        <taxon>Gammaproteobacteria</taxon>
        <taxon>Alteromonadales</taxon>
        <taxon>Ferrimonadaceae</taxon>
        <taxon>Ferrimonas</taxon>
    </lineage>
</organism>
<protein>
    <recommendedName>
        <fullName evidence="3">Outer membrane usher protein FimD/PapC</fullName>
    </recommendedName>
</protein>
<dbReference type="Gene3D" id="2.60.40.3110">
    <property type="match status" value="1"/>
</dbReference>
<dbReference type="AlphaFoldDB" id="A0A6H1U8W0"/>
<evidence type="ECO:0008006" key="3">
    <source>
        <dbReference type="Google" id="ProtNLM"/>
    </source>
</evidence>
<evidence type="ECO:0000313" key="2">
    <source>
        <dbReference type="Proteomes" id="UP000501602"/>
    </source>
</evidence>
<dbReference type="EMBL" id="CP051180">
    <property type="protein sequence ID" value="QIZ75464.1"/>
    <property type="molecule type" value="Genomic_DNA"/>
</dbReference>
<name>A0A6H1U8W0_9GAMM</name>